<name>A0A9Q8LDK0_PASFU</name>
<reference evidence="2" key="1">
    <citation type="submission" date="2021-12" db="EMBL/GenBank/DDBJ databases">
        <authorList>
            <person name="Zaccaron A."/>
            <person name="Stergiopoulos I."/>
        </authorList>
    </citation>
    <scope>NUCLEOTIDE SEQUENCE</scope>
    <source>
        <strain evidence="2">Race5_Kim</strain>
    </source>
</reference>
<evidence type="ECO:0000313" key="3">
    <source>
        <dbReference type="Proteomes" id="UP000756132"/>
    </source>
</evidence>
<dbReference type="RefSeq" id="XP_047759853.1">
    <property type="nucleotide sequence ID" value="XM_047907848.1"/>
</dbReference>
<dbReference type="KEGG" id="ffu:CLAFUR5_08700"/>
<dbReference type="AlphaFoldDB" id="A0A9Q8LDK0"/>
<organism evidence="2 3">
    <name type="scientific">Passalora fulva</name>
    <name type="common">Tomato leaf mold</name>
    <name type="synonym">Cladosporium fulvum</name>
    <dbReference type="NCBI Taxonomy" id="5499"/>
    <lineage>
        <taxon>Eukaryota</taxon>
        <taxon>Fungi</taxon>
        <taxon>Dikarya</taxon>
        <taxon>Ascomycota</taxon>
        <taxon>Pezizomycotina</taxon>
        <taxon>Dothideomycetes</taxon>
        <taxon>Dothideomycetidae</taxon>
        <taxon>Mycosphaerellales</taxon>
        <taxon>Mycosphaerellaceae</taxon>
        <taxon>Fulvia</taxon>
    </lineage>
</organism>
<dbReference type="Proteomes" id="UP000756132">
    <property type="component" value="Chromosome 3"/>
</dbReference>
<dbReference type="GeneID" id="71988578"/>
<protein>
    <submittedName>
        <fullName evidence="2">Uncharacterized protein</fullName>
    </submittedName>
</protein>
<keyword evidence="3" id="KW-1185">Reference proteome</keyword>
<evidence type="ECO:0000313" key="2">
    <source>
        <dbReference type="EMBL" id="UJO15487.1"/>
    </source>
</evidence>
<sequence length="287" mass="32436">MAALRLVAACFYFDTFGDVKEIQDGTGFFHCRFIAGHEIAELGRFIKRKAVAGHEPHFLIKEQGNDDFPPQEVLLDDKDLNRMITSQMFNLRKQVTIRRPNKNAVTEMSLCLTRDTSYPLSGFPRKLHGGKSVASGMRIFTCPNMYKGPLRNTANRNAATKITNSFRWAGRSGSQQDQRRRDWKAPVMPLIEKQDIIEQYSEPSHLLGSATEADLMDTNPKAVESQGHLELEIDGFGRKLARYGSADGARSSSSLPRSELFDTQVGERVELPTTEIQDDRYYIARDD</sequence>
<accession>A0A9Q8LDK0</accession>
<evidence type="ECO:0000256" key="1">
    <source>
        <dbReference type="SAM" id="MobiDB-lite"/>
    </source>
</evidence>
<dbReference type="EMBL" id="CP090165">
    <property type="protein sequence ID" value="UJO15487.1"/>
    <property type="molecule type" value="Genomic_DNA"/>
</dbReference>
<reference evidence="2" key="2">
    <citation type="journal article" date="2022" name="Microb. Genom.">
        <title>A chromosome-scale genome assembly of the tomato pathogen Cladosporium fulvum reveals a compartmentalized genome architecture and the presence of a dispensable chromosome.</title>
        <authorList>
            <person name="Zaccaron A.Z."/>
            <person name="Chen L.H."/>
            <person name="Samaras A."/>
            <person name="Stergiopoulos I."/>
        </authorList>
    </citation>
    <scope>NUCLEOTIDE SEQUENCE</scope>
    <source>
        <strain evidence="2">Race5_Kim</strain>
    </source>
</reference>
<gene>
    <name evidence="2" type="ORF">CLAFUR5_08700</name>
</gene>
<feature type="region of interest" description="Disordered" evidence="1">
    <location>
        <begin position="246"/>
        <end position="272"/>
    </location>
</feature>
<proteinExistence type="predicted"/>